<keyword evidence="9" id="KW-1185">Reference proteome</keyword>
<dbReference type="Pfam" id="PF13087">
    <property type="entry name" value="AAA_12"/>
    <property type="match status" value="1"/>
</dbReference>
<dbReference type="InterPro" id="IPR041679">
    <property type="entry name" value="DNA2/NAM7-like_C"/>
</dbReference>
<dbReference type="GO" id="GO:0005524">
    <property type="term" value="F:ATP binding"/>
    <property type="evidence" value="ECO:0007669"/>
    <property type="project" value="UniProtKB-KW"/>
</dbReference>
<reference evidence="8 9" key="1">
    <citation type="journal article" date="2006" name="Nature">
        <title>Global trends of whole-genome duplications revealed by the ciliate Paramecium tetraurelia.</title>
        <authorList>
            <consortium name="Genoscope"/>
            <person name="Aury J.-M."/>
            <person name="Jaillon O."/>
            <person name="Duret L."/>
            <person name="Noel B."/>
            <person name="Jubin C."/>
            <person name="Porcel B.M."/>
            <person name="Segurens B."/>
            <person name="Daubin V."/>
            <person name="Anthouard V."/>
            <person name="Aiach N."/>
            <person name="Arnaiz O."/>
            <person name="Billaut A."/>
            <person name="Beisson J."/>
            <person name="Blanc I."/>
            <person name="Bouhouche K."/>
            <person name="Camara F."/>
            <person name="Duharcourt S."/>
            <person name="Guigo R."/>
            <person name="Gogendeau D."/>
            <person name="Katinka M."/>
            <person name="Keller A.-M."/>
            <person name="Kissmehl R."/>
            <person name="Klotz C."/>
            <person name="Koll F."/>
            <person name="Le Moue A."/>
            <person name="Lepere C."/>
            <person name="Malinsky S."/>
            <person name="Nowacki M."/>
            <person name="Nowak J.K."/>
            <person name="Plattner H."/>
            <person name="Poulain J."/>
            <person name="Ruiz F."/>
            <person name="Serrano V."/>
            <person name="Zagulski M."/>
            <person name="Dessen P."/>
            <person name="Betermier M."/>
            <person name="Weissenbach J."/>
            <person name="Scarpelli C."/>
            <person name="Schachter V."/>
            <person name="Sperling L."/>
            <person name="Meyer E."/>
            <person name="Cohen J."/>
            <person name="Wincker P."/>
        </authorList>
    </citation>
    <scope>NUCLEOTIDE SEQUENCE [LARGE SCALE GENOMIC DNA]</scope>
    <source>
        <strain evidence="8 9">Stock d4-2</strain>
    </source>
</reference>
<evidence type="ECO:0000313" key="8">
    <source>
        <dbReference type="EMBL" id="CAK75643.1"/>
    </source>
</evidence>
<dbReference type="PANTHER" id="PTHR10887:SF341">
    <property type="entry name" value="NFX1-TYPE ZINC FINGER-CONTAINING PROTEIN 1"/>
    <property type="match status" value="1"/>
</dbReference>
<dbReference type="InterPro" id="IPR027417">
    <property type="entry name" value="P-loop_NTPase"/>
</dbReference>
<keyword evidence="3" id="KW-0347">Helicase</keyword>
<dbReference type="eggNOG" id="KOG1807">
    <property type="taxonomic scope" value="Eukaryota"/>
</dbReference>
<protein>
    <recommendedName>
        <fullName evidence="10">P-loop containing nucleoside triphosphate hydrolase</fullName>
    </recommendedName>
</protein>
<evidence type="ECO:0000259" key="6">
    <source>
        <dbReference type="Pfam" id="PF13087"/>
    </source>
</evidence>
<dbReference type="Pfam" id="PF25396">
    <property type="entry name" value="ZNFX1"/>
    <property type="match status" value="1"/>
</dbReference>
<evidence type="ECO:0000256" key="3">
    <source>
        <dbReference type="ARBA" id="ARBA00022806"/>
    </source>
</evidence>
<dbReference type="CDD" id="cd18808">
    <property type="entry name" value="SF1_C_Upf1"/>
    <property type="match status" value="1"/>
</dbReference>
<dbReference type="InterPro" id="IPR057373">
    <property type="entry name" value="ZNFX1"/>
</dbReference>
<keyword evidence="2" id="KW-0378">Hydrolase</keyword>
<dbReference type="RefSeq" id="XP_001443040.1">
    <property type="nucleotide sequence ID" value="XM_001443003.1"/>
</dbReference>
<dbReference type="KEGG" id="ptm:GSPATT00011275001"/>
<dbReference type="Gene3D" id="3.40.50.300">
    <property type="entry name" value="P-loop containing nucleotide triphosphate hydrolases"/>
    <property type="match status" value="3"/>
</dbReference>
<evidence type="ECO:0008006" key="10">
    <source>
        <dbReference type="Google" id="ProtNLM"/>
    </source>
</evidence>
<evidence type="ECO:0000256" key="2">
    <source>
        <dbReference type="ARBA" id="ARBA00022801"/>
    </source>
</evidence>
<feature type="domain" description="ZNFX1" evidence="7">
    <location>
        <begin position="254"/>
        <end position="350"/>
    </location>
</feature>
<proteinExistence type="predicted"/>
<dbReference type="GeneID" id="5028825"/>
<dbReference type="InterPro" id="IPR047187">
    <property type="entry name" value="SF1_C_Upf1"/>
</dbReference>
<dbReference type="OrthoDB" id="392140at2759"/>
<dbReference type="InterPro" id="IPR041677">
    <property type="entry name" value="DNA2/NAM7_AAA_11"/>
</dbReference>
<dbReference type="GO" id="GO:0003723">
    <property type="term" value="F:RNA binding"/>
    <property type="evidence" value="ECO:0000318"/>
    <property type="project" value="GO_Central"/>
</dbReference>
<organism evidence="8 9">
    <name type="scientific">Paramecium tetraurelia</name>
    <dbReference type="NCBI Taxonomy" id="5888"/>
    <lineage>
        <taxon>Eukaryota</taxon>
        <taxon>Sar</taxon>
        <taxon>Alveolata</taxon>
        <taxon>Ciliophora</taxon>
        <taxon>Intramacronucleata</taxon>
        <taxon>Oligohymenophorea</taxon>
        <taxon>Peniculida</taxon>
        <taxon>Parameciidae</taxon>
        <taxon>Paramecium</taxon>
    </lineage>
</organism>
<evidence type="ECO:0000259" key="5">
    <source>
        <dbReference type="Pfam" id="PF13086"/>
    </source>
</evidence>
<keyword evidence="1" id="KW-0547">Nucleotide-binding</keyword>
<gene>
    <name evidence="8" type="ORF">GSPATT00011275001</name>
</gene>
<dbReference type="GO" id="GO:0031048">
    <property type="term" value="P:regulatory ncRNA-mediated heterochromatin formation"/>
    <property type="evidence" value="ECO:0000318"/>
    <property type="project" value="GO_Central"/>
</dbReference>
<name>A0CXX6_PARTE</name>
<evidence type="ECO:0000256" key="4">
    <source>
        <dbReference type="ARBA" id="ARBA00022840"/>
    </source>
</evidence>
<feature type="domain" description="DNA2/NAM7 helicase helicase" evidence="5">
    <location>
        <begin position="442"/>
        <end position="838"/>
    </location>
</feature>
<dbReference type="FunFam" id="3.40.50.300:FF:005858">
    <property type="entry name" value="Uncharacterized protein"/>
    <property type="match status" value="1"/>
</dbReference>
<keyword evidence="4" id="KW-0067">ATP-binding</keyword>
<evidence type="ECO:0000313" key="9">
    <source>
        <dbReference type="Proteomes" id="UP000000600"/>
    </source>
</evidence>
<feature type="domain" description="DNA2/NAM7 helicase-like C-terminal" evidence="6">
    <location>
        <begin position="850"/>
        <end position="1032"/>
    </location>
</feature>
<dbReference type="SUPFAM" id="SSF52540">
    <property type="entry name" value="P-loop containing nucleoside triphosphate hydrolases"/>
    <property type="match status" value="1"/>
</dbReference>
<dbReference type="Pfam" id="PF13086">
    <property type="entry name" value="AAA_11"/>
    <property type="match status" value="1"/>
</dbReference>
<dbReference type="GO" id="GO:0031380">
    <property type="term" value="C:nuclear RNA-directed RNA polymerase complex"/>
    <property type="evidence" value="ECO:0000318"/>
    <property type="project" value="GO_Central"/>
</dbReference>
<dbReference type="InterPro" id="IPR045055">
    <property type="entry name" value="DNA2/NAM7-like"/>
</dbReference>
<dbReference type="STRING" id="5888.A0CXX6"/>
<accession>A0CXX6</accession>
<dbReference type="PANTHER" id="PTHR10887">
    <property type="entry name" value="DNA2/NAM7 HELICASE FAMILY"/>
    <property type="match status" value="1"/>
</dbReference>
<dbReference type="Proteomes" id="UP000000600">
    <property type="component" value="Unassembled WGS sequence"/>
</dbReference>
<dbReference type="GO" id="GO:0005694">
    <property type="term" value="C:chromosome"/>
    <property type="evidence" value="ECO:0007669"/>
    <property type="project" value="UniProtKB-ARBA"/>
</dbReference>
<dbReference type="HOGENOM" id="CLU_001917_0_0_1"/>
<dbReference type="OMA" id="INVKICV"/>
<dbReference type="EMBL" id="CT868208">
    <property type="protein sequence ID" value="CAK75643.1"/>
    <property type="molecule type" value="Genomic_DNA"/>
</dbReference>
<sequence>MSDSESQTYSEQSDQEDQLCYWITNCFRYQYHVDKIYNRLKNEPRLEDKLEYLSPIHQLFDSYYYLIKQLNQCKLQFDDIDLYLTYILRSQSFQNEISGRCLQIITQTDSIDNLKDKIQLVIQIFDLFKDVDKEVLIQSNVSIIFTMQKIIEIHYPHFDLTQLFQKFDDFLQFLQKSATMFSYQNTPTYPQPLEFIQFSGQSNQIFGKFYELSNKENSLKTYLNYHFNILREDYIYDMRQQISYLSEKGFDEYTDNTGLYQNIRLKSFEINNYYLLWKISIQKFNLDRRRLKTIDWGRSKKLSRGSLICITNVECHPLLFGVITQRSTNQDEYQNFDRINLEFRFLNPKSQILEFLTLLNQKTILFEYQTQIETQIYFLEALKKIEKLPFENLILKNQKQVSIPKYLQNNCCLDIDLAGDYVYSGIKVDPSQSMWHNMKSTLDESQLNAIKLILTKEVSLIQGPPGTGKTYCGLLATKILYENFFKINSPILIVTQTNHALEYFLEGLVKLVSIRNVAKLGGVPKSDAIKDCHFQCKSDIQFSWNDFKDLKKQLITIFQRLSSYDYFISAKDINRYWPELSQKLISEFQSDNVLNSQQIDLQAENLILDSWLDGKCPKVSMLKYRSDLYGMINYFKDSKITNLEQTNNILERNQKEYYYENESDQDIDEFLDSSDEYELDYQFEQKHNEIQVNQNKFNQFYDFQGIEKIQELIQDDSINPWELNYYDIKKIIKYLEYLKSNEDCILFEKTYQQFQEMSQDLKNLYDKEEIKKLSKYKIIGVTVASAARHIQKLQELNIKVLVMEEAAEVLESHTACILMKNLQHLILIGDHLQLSPLLKCYDLKKKQNISVSLFERFYNNQIPTVKLTTQRRMKTKFADFIRLIYGEQYLDDSYVQLNRNNLKIVGLNEDLVFFNHSWLEGEGKKSKINITEAEMITGMVQYLTEVAYQQQQITVLSFYLRQAQLIQKNLIRNKLSKVKVQTVDNYQGEENDIVIISLVRNNSQKKLGFILNNNRINVALSRARIGLYIFGNFDFIKKAAKSDSLWQKIIDMAQAKNCLSKFITLKCLKHGTLRKVYQPNDWLKYQAGCCDKICDYNFEGCYHRCKKECHLSNHQLEKCPEQCGRSLECGHICEQQCIQPCSCTKKILVKLPNCSHEALICCSQDPLQILCQQDLQLTQQNCSHIYNYKCSEKESVDPQCQYECKRVLQCGHICKKKCWQECQPCEDYCETVKYCGHKCYSLCQQPFSSCDQEICIKLDCGRHIIKKSCFQMQNLLMINLNLSPQFFRSQIGQKYLKDLFQRLAIGQRDALQIFNNKAEFECRAPCQKPRECGHIFQCKNLCTEVCTPCGLQIPVTLECGHQYQIFCKNKDAFLNNFQCKKQCTRQYACGHQQKCKQLCFEQCTPCQELVLKHSNCGHSIRTQCFNNYICKKKCTRRRNCGHQDPCLNKCGYECSPCQEIVNWLLVCGHFKEMKCFSTNFECTMPCQRQRTCMHNFPCYNQCSEQCTACQQVILWTLSCGHQIYVQCWVFQAYQQQGLYGDTFQCKICQQNF</sequence>
<evidence type="ECO:0000256" key="1">
    <source>
        <dbReference type="ARBA" id="ARBA00022741"/>
    </source>
</evidence>
<dbReference type="GO" id="GO:0016787">
    <property type="term" value="F:hydrolase activity"/>
    <property type="evidence" value="ECO:0007669"/>
    <property type="project" value="UniProtKB-KW"/>
</dbReference>
<dbReference type="FunFam" id="3.40.50.300:FF:000326">
    <property type="entry name" value="P-loop containing nucleoside triphosphate hydrolase"/>
    <property type="match status" value="1"/>
</dbReference>
<evidence type="ECO:0000259" key="7">
    <source>
        <dbReference type="Pfam" id="PF25396"/>
    </source>
</evidence>
<dbReference type="GO" id="GO:0004386">
    <property type="term" value="F:helicase activity"/>
    <property type="evidence" value="ECO:0007669"/>
    <property type="project" value="UniProtKB-KW"/>
</dbReference>
<dbReference type="InParanoid" id="A0CXX6"/>